<reference evidence="1" key="1">
    <citation type="submission" date="2019-04" db="EMBL/GenBank/DDBJ databases">
        <title>Microbes associate with the intestines of laboratory mice.</title>
        <authorList>
            <person name="Navarre W."/>
            <person name="Wong E."/>
            <person name="Huang K."/>
            <person name="Tropini C."/>
            <person name="Ng K."/>
            <person name="Yu B."/>
        </authorList>
    </citation>
    <scope>NUCLEOTIDE SEQUENCE</scope>
    <source>
        <strain evidence="1">NM09_H32</strain>
    </source>
</reference>
<evidence type="ECO:0000313" key="1">
    <source>
        <dbReference type="EMBL" id="TGY66916.1"/>
    </source>
</evidence>
<sequence>MAKAQTKATEKYRAKKGIITKSIKISRELNEQFIQACERAGISQAQAFKTFMEQFITAHQE</sequence>
<accession>A0AC61R9G4</accession>
<proteinExistence type="predicted"/>
<dbReference type="EMBL" id="SRYG01000003">
    <property type="protein sequence ID" value="TGY66916.1"/>
    <property type="molecule type" value="Genomic_DNA"/>
</dbReference>
<gene>
    <name evidence="1" type="ORF">E5336_02210</name>
</gene>
<comment type="caution">
    <text evidence="1">The sequence shown here is derived from an EMBL/GenBank/DDBJ whole genome shotgun (WGS) entry which is preliminary data.</text>
</comment>
<name>A0AC61R9G4_9FIRM</name>
<protein>
    <submittedName>
        <fullName evidence="1">Chemotaxis protein</fullName>
    </submittedName>
</protein>
<keyword evidence="2" id="KW-1185">Reference proteome</keyword>
<organism evidence="1 2">
    <name type="scientific">Dubosiella muris</name>
    <dbReference type="NCBI Taxonomy" id="3038133"/>
    <lineage>
        <taxon>Bacteria</taxon>
        <taxon>Bacillati</taxon>
        <taxon>Bacillota</taxon>
        <taxon>Erysipelotrichia</taxon>
        <taxon>Erysipelotrichales</taxon>
        <taxon>Erysipelotrichaceae</taxon>
        <taxon>Dubosiella</taxon>
    </lineage>
</organism>
<dbReference type="Proteomes" id="UP000308836">
    <property type="component" value="Unassembled WGS sequence"/>
</dbReference>
<evidence type="ECO:0000313" key="2">
    <source>
        <dbReference type="Proteomes" id="UP000308836"/>
    </source>
</evidence>